<dbReference type="GO" id="GO:0005737">
    <property type="term" value="C:cytoplasm"/>
    <property type="evidence" value="ECO:0007669"/>
    <property type="project" value="TreeGrafter"/>
</dbReference>
<dbReference type="GO" id="GO:0061608">
    <property type="term" value="F:nuclear import signal receptor activity"/>
    <property type="evidence" value="ECO:0007669"/>
    <property type="project" value="TreeGrafter"/>
</dbReference>
<dbReference type="Proteomes" id="UP000504604">
    <property type="component" value="Linkage group LG5"/>
</dbReference>
<feature type="compositionally biased region" description="Polar residues" evidence="1">
    <location>
        <begin position="102"/>
        <end position="115"/>
    </location>
</feature>
<dbReference type="InterPro" id="IPR037766">
    <property type="entry name" value="FHY1"/>
</dbReference>
<proteinExistence type="predicted"/>
<dbReference type="GO" id="GO:0016607">
    <property type="term" value="C:nuclear speck"/>
    <property type="evidence" value="ECO:0007669"/>
    <property type="project" value="TreeGrafter"/>
</dbReference>
<dbReference type="PANTHER" id="PTHR37723:SF1">
    <property type="entry name" value="PROTEIN FAR-RED-ELONGATED HYPOCOTYL 1-LIKE"/>
    <property type="match status" value="1"/>
</dbReference>
<gene>
    <name evidence="3" type="primary">LOC105161600</name>
</gene>
<evidence type="ECO:0000256" key="1">
    <source>
        <dbReference type="SAM" id="MobiDB-lite"/>
    </source>
</evidence>
<dbReference type="GO" id="GO:0051457">
    <property type="term" value="P:maintenance of protein location in nucleus"/>
    <property type="evidence" value="ECO:0007669"/>
    <property type="project" value="TreeGrafter"/>
</dbReference>
<dbReference type="OrthoDB" id="1930763at2759"/>
<dbReference type="RefSeq" id="XP_011077640.1">
    <property type="nucleotide sequence ID" value="XM_011079338.2"/>
</dbReference>
<protein>
    <submittedName>
        <fullName evidence="3">Protein FAR-RED ELONGATED HYPOCOTYL 1</fullName>
    </submittedName>
</protein>
<evidence type="ECO:0000313" key="2">
    <source>
        <dbReference type="Proteomes" id="UP000504604"/>
    </source>
</evidence>
<dbReference type="PANTHER" id="PTHR37723">
    <property type="entry name" value="PROTEIN FAR-RED ELONGATED HYPOCOTYL 1"/>
    <property type="match status" value="1"/>
</dbReference>
<sequence length="285" mass="31726">MVPSHSHTLLSESKGFLLIHLPNPTARSFILSSLSSFGGRTRKPGNHLSLQITMEESMSSPAEVNSIAYLNKKRKLQAELQEMPLPKHVCWGHSLESDSLLASSTEPKKVQSNNVVRGGESDTESARDSNSFHCNEDSIMSIDYESKTETECPETSAASYERTSSSVSWADSTSEISLYSSKSTSLTKSCCSEPESLSVTKQLDRPDSEYELDPSLNYDCSEYRNEGIEHCTEKELENLLYSNGVAPGNYVLSSGRWSVNQDTQQEGKKLTIDKEFEQYFAMLML</sequence>
<accession>A0A6I9T652</accession>
<dbReference type="GeneID" id="105161600"/>
<evidence type="ECO:0000313" key="3">
    <source>
        <dbReference type="RefSeq" id="XP_011077640.1"/>
    </source>
</evidence>
<organism evidence="2 3">
    <name type="scientific">Sesamum indicum</name>
    <name type="common">Oriental sesame</name>
    <name type="synonym">Sesamum orientale</name>
    <dbReference type="NCBI Taxonomy" id="4182"/>
    <lineage>
        <taxon>Eukaryota</taxon>
        <taxon>Viridiplantae</taxon>
        <taxon>Streptophyta</taxon>
        <taxon>Embryophyta</taxon>
        <taxon>Tracheophyta</taxon>
        <taxon>Spermatophyta</taxon>
        <taxon>Magnoliopsida</taxon>
        <taxon>eudicotyledons</taxon>
        <taxon>Gunneridae</taxon>
        <taxon>Pentapetalae</taxon>
        <taxon>asterids</taxon>
        <taxon>lamiids</taxon>
        <taxon>Lamiales</taxon>
        <taxon>Pedaliaceae</taxon>
        <taxon>Sesamum</taxon>
    </lineage>
</organism>
<dbReference type="InParanoid" id="A0A6I9T652"/>
<dbReference type="KEGG" id="sind:105161600"/>
<feature type="region of interest" description="Disordered" evidence="1">
    <location>
        <begin position="102"/>
        <end position="133"/>
    </location>
</feature>
<name>A0A6I9T652_SESIN</name>
<dbReference type="FunCoup" id="A0A6I9T652">
    <property type="interactions" value="43"/>
</dbReference>
<reference evidence="3" key="1">
    <citation type="submission" date="2025-08" db="UniProtKB">
        <authorList>
            <consortium name="RefSeq"/>
        </authorList>
    </citation>
    <scope>IDENTIFICATION</scope>
</reference>
<keyword evidence="2" id="KW-1185">Reference proteome</keyword>
<dbReference type="GO" id="GO:0009639">
    <property type="term" value="P:response to red or far red light"/>
    <property type="evidence" value="ECO:0007669"/>
    <property type="project" value="InterPro"/>
</dbReference>
<dbReference type="AlphaFoldDB" id="A0A6I9T652"/>